<feature type="transmembrane region" description="Helical" evidence="7">
    <location>
        <begin position="376"/>
        <end position="397"/>
    </location>
</feature>
<evidence type="ECO:0000256" key="4">
    <source>
        <dbReference type="ARBA" id="ARBA00022692"/>
    </source>
</evidence>
<feature type="transmembrane region" description="Helical" evidence="7">
    <location>
        <begin position="192"/>
        <end position="213"/>
    </location>
</feature>
<evidence type="ECO:0000256" key="6">
    <source>
        <dbReference type="ARBA" id="ARBA00023136"/>
    </source>
</evidence>
<accession>A0ABS6WVT2</accession>
<organism evidence="8 9">
    <name type="scientific">Hymenobacter profundi</name>
    <dbReference type="NCBI Taxonomy" id="1982110"/>
    <lineage>
        <taxon>Bacteria</taxon>
        <taxon>Pseudomonadati</taxon>
        <taxon>Bacteroidota</taxon>
        <taxon>Cytophagia</taxon>
        <taxon>Cytophagales</taxon>
        <taxon>Hymenobacteraceae</taxon>
        <taxon>Hymenobacter</taxon>
    </lineage>
</organism>
<feature type="transmembrane region" description="Helical" evidence="7">
    <location>
        <begin position="65"/>
        <end position="89"/>
    </location>
</feature>
<evidence type="ECO:0000256" key="5">
    <source>
        <dbReference type="ARBA" id="ARBA00022989"/>
    </source>
</evidence>
<evidence type="ECO:0000313" key="9">
    <source>
        <dbReference type="Proteomes" id="UP000826188"/>
    </source>
</evidence>
<feature type="transmembrane region" description="Helical" evidence="7">
    <location>
        <begin position="163"/>
        <end position="186"/>
    </location>
</feature>
<gene>
    <name evidence="8" type="ORF">KYK14_03875</name>
</gene>
<protein>
    <submittedName>
        <fullName evidence="8">Lipopolysaccharide biosynthesis protein</fullName>
    </submittedName>
</protein>
<sequence>MNQNTVLQGTRNDKWFDTLHLKDGLKDRSIRGGVSTMAGQIILFLMSTAQTVILARLLLPEDYGLVAMVSSVTGFIIIFKDLGLSSAIIQREELTQSEVSSVFWVNVFISFLIALVVAVLAPAIASFYHEQRLLNITLVAALTIFIAGLSLQHNALLKRQMYFNSLALLQLVTVGLNLLIGVLLAWLGFGYWALVMQGLVLAALQTIALWILCDWRPDLTFKKSETGSFLKFGAGITGFDVVNHFSRNMDNVFIGRFVGSVALGLYSKAYQLLMLPITQLRNPLNSVAIPALSSLQSDKEKYRSFYFRYLFILAFFSMPMIVYLGVFSNELILLILGEQWADAGPIFQVLAISAFIQPVASTPSLVLITTGSVKKYFVIGVINAFFMVAGFAIGVFLDGVRGVAIAQGIVGYTLFVPVLYYILNQSPISAMAFLKEITLPAAFSVTSGIAMAVYGILLQRYNIALPLVWYCICGFIVGAFVYLTLMITFSSTRRKVAAIVEMAQSIKKK</sequence>
<feature type="transmembrane region" description="Helical" evidence="7">
    <location>
        <begin position="101"/>
        <end position="127"/>
    </location>
</feature>
<dbReference type="CDD" id="cd13127">
    <property type="entry name" value="MATE_tuaB_like"/>
    <property type="match status" value="1"/>
</dbReference>
<feature type="transmembrane region" description="Helical" evidence="7">
    <location>
        <begin position="403"/>
        <end position="423"/>
    </location>
</feature>
<evidence type="ECO:0000256" key="7">
    <source>
        <dbReference type="SAM" id="Phobius"/>
    </source>
</evidence>
<dbReference type="Pfam" id="PF13440">
    <property type="entry name" value="Polysacc_synt_3"/>
    <property type="match status" value="1"/>
</dbReference>
<dbReference type="RefSeq" id="WP_219156987.1">
    <property type="nucleotide sequence ID" value="NZ_JAHWGL010000008.1"/>
</dbReference>
<comment type="caution">
    <text evidence="8">The sequence shown here is derived from an EMBL/GenBank/DDBJ whole genome shotgun (WGS) entry which is preliminary data.</text>
</comment>
<comment type="subcellular location">
    <subcellularLocation>
        <location evidence="1">Cell membrane</location>
        <topology evidence="1">Multi-pass membrane protein</topology>
    </subcellularLocation>
</comment>
<feature type="transmembrane region" description="Helical" evidence="7">
    <location>
        <begin position="133"/>
        <end position="151"/>
    </location>
</feature>
<feature type="transmembrane region" description="Helical" evidence="7">
    <location>
        <begin position="346"/>
        <end position="369"/>
    </location>
</feature>
<feature type="transmembrane region" description="Helical" evidence="7">
    <location>
        <begin position="41"/>
        <end position="59"/>
    </location>
</feature>
<keyword evidence="5 7" id="KW-1133">Transmembrane helix</keyword>
<keyword evidence="3" id="KW-1003">Cell membrane</keyword>
<evidence type="ECO:0000256" key="3">
    <source>
        <dbReference type="ARBA" id="ARBA00022475"/>
    </source>
</evidence>
<reference evidence="8 9" key="1">
    <citation type="submission" date="2021-07" db="EMBL/GenBank/DDBJ databases">
        <title>Hymenobacter profundi sp. nov., isolated from deep-sea water.</title>
        <authorList>
            <person name="Kim M.K."/>
        </authorList>
    </citation>
    <scope>NUCLEOTIDE SEQUENCE [LARGE SCALE GENOMIC DNA]</scope>
    <source>
        <strain evidence="8 9">M2</strain>
    </source>
</reference>
<comment type="similarity">
    <text evidence="2">Belongs to the polysaccharide synthase family.</text>
</comment>
<keyword evidence="9" id="KW-1185">Reference proteome</keyword>
<evidence type="ECO:0000256" key="1">
    <source>
        <dbReference type="ARBA" id="ARBA00004651"/>
    </source>
</evidence>
<evidence type="ECO:0000256" key="2">
    <source>
        <dbReference type="ARBA" id="ARBA00007430"/>
    </source>
</evidence>
<keyword evidence="4 7" id="KW-0812">Transmembrane</keyword>
<dbReference type="EMBL" id="JAHWGL010000008">
    <property type="protein sequence ID" value="MBW3127674.1"/>
    <property type="molecule type" value="Genomic_DNA"/>
</dbReference>
<proteinExistence type="inferred from homology"/>
<feature type="transmembrane region" description="Helical" evidence="7">
    <location>
        <begin position="437"/>
        <end position="457"/>
    </location>
</feature>
<dbReference type="PANTHER" id="PTHR30250">
    <property type="entry name" value="PST FAMILY PREDICTED COLANIC ACID TRANSPORTER"/>
    <property type="match status" value="1"/>
</dbReference>
<name>A0ABS6WVT2_9BACT</name>
<evidence type="ECO:0000313" key="8">
    <source>
        <dbReference type="EMBL" id="MBW3127674.1"/>
    </source>
</evidence>
<feature type="transmembrane region" description="Helical" evidence="7">
    <location>
        <begin position="306"/>
        <end position="326"/>
    </location>
</feature>
<keyword evidence="6 7" id="KW-0472">Membrane</keyword>
<dbReference type="Proteomes" id="UP000826188">
    <property type="component" value="Unassembled WGS sequence"/>
</dbReference>
<dbReference type="PANTHER" id="PTHR30250:SF10">
    <property type="entry name" value="LIPOPOLYSACCHARIDE BIOSYNTHESIS PROTEIN WZXC"/>
    <property type="match status" value="1"/>
</dbReference>
<dbReference type="InterPro" id="IPR050833">
    <property type="entry name" value="Poly_Biosynth_Transport"/>
</dbReference>
<feature type="transmembrane region" description="Helical" evidence="7">
    <location>
        <begin position="463"/>
        <end position="485"/>
    </location>
</feature>